<accession>A0A078AE09</accession>
<evidence type="ECO:0000313" key="3">
    <source>
        <dbReference type="EMBL" id="CDW79148.1"/>
    </source>
</evidence>
<reference evidence="3 4" key="1">
    <citation type="submission" date="2014-06" db="EMBL/GenBank/DDBJ databases">
        <authorList>
            <person name="Swart Estienne"/>
        </authorList>
    </citation>
    <scope>NUCLEOTIDE SEQUENCE [LARGE SCALE GENOMIC DNA]</scope>
    <source>
        <strain evidence="3 4">130c</strain>
    </source>
</reference>
<sequence length="322" mass="37389">MGQIDSLKQECLSKYGLLDNENRLKAWPLLLNANILVDDNGVSQNESLISSRTTIDSNRSFKPTEKIKSLKQEIDWAKFIKPHRDSDQIDKDIKRSLNTYDICKSYEKSNKDYMLKTFEEGIIPLLTLLMKLLEELDQDIYDMVEQGVMGQPTFTLSWILTWFSHDIDKFTDVQRIYDACLASHPLYVVYMAVAVILMNKQSIDEEFDYDDPMVSIQIVFQNIAKKSSDFNVETIIQQANKLIIKMPPEKFINSQSSKLKQDSPFIKYQLDQYYQQNNLLKNSMPKKEAGIIKNVNQLFYSTAIWVTFFAVTVYSMSSQKPQ</sequence>
<dbReference type="Pfam" id="PF00566">
    <property type="entry name" value="RabGAP-TBC"/>
    <property type="match status" value="1"/>
</dbReference>
<keyword evidence="4" id="KW-1185">Reference proteome</keyword>
<dbReference type="InParanoid" id="A0A078AE09"/>
<dbReference type="PANTHER" id="PTHR20913">
    <property type="entry name" value="TBC1 DOMAIN FAMILY MEMBER 20/GTPASE"/>
    <property type="match status" value="1"/>
</dbReference>
<organism evidence="3 4">
    <name type="scientific">Stylonychia lemnae</name>
    <name type="common">Ciliate</name>
    <dbReference type="NCBI Taxonomy" id="5949"/>
    <lineage>
        <taxon>Eukaryota</taxon>
        <taxon>Sar</taxon>
        <taxon>Alveolata</taxon>
        <taxon>Ciliophora</taxon>
        <taxon>Intramacronucleata</taxon>
        <taxon>Spirotrichea</taxon>
        <taxon>Stichotrichia</taxon>
        <taxon>Sporadotrichida</taxon>
        <taxon>Oxytrichidae</taxon>
        <taxon>Stylonychinae</taxon>
        <taxon>Stylonychia</taxon>
    </lineage>
</organism>
<feature type="domain" description="Rab-GAP TBC" evidence="2">
    <location>
        <begin position="17"/>
        <end position="184"/>
    </location>
</feature>
<evidence type="ECO:0000313" key="4">
    <source>
        <dbReference type="Proteomes" id="UP000039865"/>
    </source>
</evidence>
<keyword evidence="1" id="KW-0343">GTPase activation</keyword>
<protein>
    <submittedName>
        <fullName evidence="3">Tbc1 domain family member 20</fullName>
    </submittedName>
</protein>
<dbReference type="AlphaFoldDB" id="A0A078AE09"/>
<name>A0A078AE09_STYLE</name>
<evidence type="ECO:0000256" key="1">
    <source>
        <dbReference type="ARBA" id="ARBA00022468"/>
    </source>
</evidence>
<dbReference type="Gene3D" id="1.10.472.80">
    <property type="entry name" value="Ypt/Rab-GAP domain of gyp1p, domain 3"/>
    <property type="match status" value="1"/>
</dbReference>
<evidence type="ECO:0000259" key="2">
    <source>
        <dbReference type="PROSITE" id="PS50086"/>
    </source>
</evidence>
<dbReference type="InterPro" id="IPR045913">
    <property type="entry name" value="TBC20/Gyp8-like"/>
</dbReference>
<proteinExistence type="predicted"/>
<dbReference type="InterPro" id="IPR035969">
    <property type="entry name" value="Rab-GAP_TBC_sf"/>
</dbReference>
<dbReference type="PROSITE" id="PS50086">
    <property type="entry name" value="TBC_RABGAP"/>
    <property type="match status" value="1"/>
</dbReference>
<dbReference type="InterPro" id="IPR000195">
    <property type="entry name" value="Rab-GAP-TBC_dom"/>
</dbReference>
<dbReference type="GO" id="GO:0005096">
    <property type="term" value="F:GTPase activator activity"/>
    <property type="evidence" value="ECO:0007669"/>
    <property type="project" value="UniProtKB-KW"/>
</dbReference>
<dbReference type="Proteomes" id="UP000039865">
    <property type="component" value="Unassembled WGS sequence"/>
</dbReference>
<dbReference type="PANTHER" id="PTHR20913:SF7">
    <property type="entry name" value="RE60063P"/>
    <property type="match status" value="1"/>
</dbReference>
<dbReference type="GO" id="GO:0005789">
    <property type="term" value="C:endoplasmic reticulum membrane"/>
    <property type="evidence" value="ECO:0007669"/>
    <property type="project" value="TreeGrafter"/>
</dbReference>
<dbReference type="EMBL" id="CCKQ01007737">
    <property type="protein sequence ID" value="CDW79148.1"/>
    <property type="molecule type" value="Genomic_DNA"/>
</dbReference>
<dbReference type="SUPFAM" id="SSF47923">
    <property type="entry name" value="Ypt/Rab-GAP domain of gyp1p"/>
    <property type="match status" value="1"/>
</dbReference>
<dbReference type="OMA" id="VYMFAQI"/>
<dbReference type="OrthoDB" id="313290at2759"/>
<gene>
    <name evidence="3" type="primary">Contig8243.g8787</name>
    <name evidence="3" type="ORF">STYLEM_8134</name>
</gene>
<dbReference type="GO" id="GO:0006888">
    <property type="term" value="P:endoplasmic reticulum to Golgi vesicle-mediated transport"/>
    <property type="evidence" value="ECO:0007669"/>
    <property type="project" value="TreeGrafter"/>
</dbReference>